<dbReference type="PANTHER" id="PTHR30040">
    <property type="entry name" value="THIAMINE BIOSYNTHESIS LIPOPROTEIN APBE"/>
    <property type="match status" value="1"/>
</dbReference>
<comment type="similarity">
    <text evidence="1 11">Belongs to the ApbE family.</text>
</comment>
<dbReference type="SUPFAM" id="SSF143631">
    <property type="entry name" value="ApbE-like"/>
    <property type="match status" value="1"/>
</dbReference>
<evidence type="ECO:0000256" key="7">
    <source>
        <dbReference type="ARBA" id="ARBA00022827"/>
    </source>
</evidence>
<keyword evidence="7 11" id="KW-0274">FAD</keyword>
<feature type="binding site" evidence="12">
    <location>
        <position position="266"/>
    </location>
    <ligand>
        <name>Mg(2+)</name>
        <dbReference type="ChEBI" id="CHEBI:18420"/>
    </ligand>
</feature>
<gene>
    <name evidence="13" type="ORF">KU74_10010</name>
</gene>
<dbReference type="GO" id="GO:0046872">
    <property type="term" value="F:metal ion binding"/>
    <property type="evidence" value="ECO:0007669"/>
    <property type="project" value="UniProtKB-UniRule"/>
</dbReference>
<evidence type="ECO:0000256" key="5">
    <source>
        <dbReference type="ARBA" id="ARBA00022679"/>
    </source>
</evidence>
<dbReference type="PANTHER" id="PTHR30040:SF2">
    <property type="entry name" value="FAD:PROTEIN FMN TRANSFERASE"/>
    <property type="match status" value="1"/>
</dbReference>
<keyword evidence="4 11" id="KW-0285">Flavoprotein</keyword>
<comment type="caution">
    <text evidence="13">The sequence shown here is derived from an EMBL/GenBank/DDBJ whole genome shotgun (WGS) entry which is preliminary data.</text>
</comment>
<evidence type="ECO:0000313" key="14">
    <source>
        <dbReference type="Proteomes" id="UP000029435"/>
    </source>
</evidence>
<proteinExistence type="inferred from homology"/>
<dbReference type="EC" id="2.7.1.180" evidence="2 11"/>
<dbReference type="InterPro" id="IPR024932">
    <property type="entry name" value="ApbE"/>
</dbReference>
<evidence type="ECO:0000256" key="1">
    <source>
        <dbReference type="ARBA" id="ARBA00008282"/>
    </source>
</evidence>
<comment type="cofactor">
    <cofactor evidence="12">
        <name>Mg(2+)</name>
        <dbReference type="ChEBI" id="CHEBI:18420"/>
    </cofactor>
    <cofactor evidence="12">
        <name>Mn(2+)</name>
        <dbReference type="ChEBI" id="CHEBI:29035"/>
    </cofactor>
    <text evidence="12">Magnesium. Can also use manganese.</text>
</comment>
<dbReference type="STRING" id="180957.B5S52_10060"/>
<evidence type="ECO:0000256" key="12">
    <source>
        <dbReference type="PIRSR" id="PIRSR006268-2"/>
    </source>
</evidence>
<dbReference type="Proteomes" id="UP000029435">
    <property type="component" value="Unassembled WGS sequence"/>
</dbReference>
<keyword evidence="5 11" id="KW-0808">Transferase</keyword>
<evidence type="ECO:0000256" key="2">
    <source>
        <dbReference type="ARBA" id="ARBA00011955"/>
    </source>
</evidence>
<sequence length="327" mass="36170">MPSVDNAYAYSVHLMGSPILLKLFVHDETAVRQVFQRIKQLEDRLTVNRAQSEVMSINHAAGKEYVSVSPVVFELIKRAKAVSLIENSGFNVAIGPVVKLWKIGFSGSTVPDMESIQRALALTHPERIILREQDCAVLLESAGMEIDLGAIAKGYIADIVRDVLHQHAIQDALINLGGNVLAIGSALTDEQGLWSVGLQKPFADRDSLLGLIKVKNKSVVTSGVYERFFTVDDRIYHHIIDPRTGYPLDNELHSVTVISNDSLDGDIYTTLLYGMGVGAGINFLQNRPDIEAIFVTKAREIIFSSQRNYRFELLDKDYSVQVVNCAA</sequence>
<reference evidence="13 14" key="1">
    <citation type="submission" date="2014-08" db="EMBL/GenBank/DDBJ databases">
        <title>Genome sequences of NCPPB Pectobacterium isolates.</title>
        <authorList>
            <person name="Glover R.H."/>
            <person name="Sapp M."/>
            <person name="Elphinstone J."/>
        </authorList>
    </citation>
    <scope>NUCLEOTIDE SEQUENCE [LARGE SCALE GENOMIC DNA]</scope>
    <source>
        <strain evidence="13 14">LMG 21372</strain>
    </source>
</reference>
<dbReference type="PIRSF" id="PIRSF006268">
    <property type="entry name" value="ApbE"/>
    <property type="match status" value="1"/>
</dbReference>
<organism evidence="13 14">
    <name type="scientific">Pectobacterium brasiliense</name>
    <dbReference type="NCBI Taxonomy" id="180957"/>
    <lineage>
        <taxon>Bacteria</taxon>
        <taxon>Pseudomonadati</taxon>
        <taxon>Pseudomonadota</taxon>
        <taxon>Gammaproteobacteria</taxon>
        <taxon>Enterobacterales</taxon>
        <taxon>Pectobacteriaceae</taxon>
        <taxon>Pectobacterium</taxon>
    </lineage>
</organism>
<dbReference type="Gene3D" id="3.10.520.10">
    <property type="entry name" value="ApbE-like domains"/>
    <property type="match status" value="1"/>
</dbReference>
<comment type="catalytic activity">
    <reaction evidence="10 11">
        <text>L-threonyl-[protein] + FAD = FMN-L-threonyl-[protein] + AMP + H(+)</text>
        <dbReference type="Rhea" id="RHEA:36847"/>
        <dbReference type="Rhea" id="RHEA-COMP:11060"/>
        <dbReference type="Rhea" id="RHEA-COMP:11061"/>
        <dbReference type="ChEBI" id="CHEBI:15378"/>
        <dbReference type="ChEBI" id="CHEBI:30013"/>
        <dbReference type="ChEBI" id="CHEBI:57692"/>
        <dbReference type="ChEBI" id="CHEBI:74257"/>
        <dbReference type="ChEBI" id="CHEBI:456215"/>
        <dbReference type="EC" id="2.7.1.180"/>
    </reaction>
</comment>
<keyword evidence="8 11" id="KW-0460">Magnesium</keyword>
<accession>A0A0M2F1X3</accession>
<dbReference type="Pfam" id="PF02424">
    <property type="entry name" value="ApbE"/>
    <property type="match status" value="1"/>
</dbReference>
<evidence type="ECO:0000256" key="9">
    <source>
        <dbReference type="ARBA" id="ARBA00031306"/>
    </source>
</evidence>
<name>A0A0M2F1X3_9GAMM</name>
<evidence type="ECO:0000256" key="4">
    <source>
        <dbReference type="ARBA" id="ARBA00022630"/>
    </source>
</evidence>
<evidence type="ECO:0000256" key="10">
    <source>
        <dbReference type="ARBA" id="ARBA00048540"/>
    </source>
</evidence>
<evidence type="ECO:0000313" key="13">
    <source>
        <dbReference type="EMBL" id="KGA33811.1"/>
    </source>
</evidence>
<feature type="binding site" evidence="12">
    <location>
        <position position="270"/>
    </location>
    <ligand>
        <name>Mg(2+)</name>
        <dbReference type="ChEBI" id="CHEBI:18420"/>
    </ligand>
</feature>
<protein>
    <recommendedName>
        <fullName evidence="3 11">FAD:protein FMN transferase</fullName>
        <ecNumber evidence="2 11">2.7.1.180</ecNumber>
    </recommendedName>
    <alternativeName>
        <fullName evidence="9 11">Flavin transferase</fullName>
    </alternativeName>
</protein>
<evidence type="ECO:0000256" key="8">
    <source>
        <dbReference type="ARBA" id="ARBA00022842"/>
    </source>
</evidence>
<evidence type="ECO:0000256" key="3">
    <source>
        <dbReference type="ARBA" id="ARBA00016337"/>
    </source>
</evidence>
<dbReference type="InterPro" id="IPR003374">
    <property type="entry name" value="ApbE-like_sf"/>
</dbReference>
<keyword evidence="6 11" id="KW-0479">Metal-binding</keyword>
<evidence type="ECO:0000256" key="6">
    <source>
        <dbReference type="ARBA" id="ARBA00022723"/>
    </source>
</evidence>
<dbReference type="GO" id="GO:0016740">
    <property type="term" value="F:transferase activity"/>
    <property type="evidence" value="ECO:0007669"/>
    <property type="project" value="UniProtKB-UniRule"/>
</dbReference>
<feature type="binding site" evidence="12">
    <location>
        <position position="150"/>
    </location>
    <ligand>
        <name>Mg(2+)</name>
        <dbReference type="ChEBI" id="CHEBI:18420"/>
    </ligand>
</feature>
<dbReference type="AlphaFoldDB" id="A0A0M2F1X3"/>
<dbReference type="EMBL" id="JQOD01000002">
    <property type="protein sequence ID" value="KGA33811.1"/>
    <property type="molecule type" value="Genomic_DNA"/>
</dbReference>
<dbReference type="OrthoDB" id="9778595at2"/>
<evidence type="ECO:0000256" key="11">
    <source>
        <dbReference type="PIRNR" id="PIRNR006268"/>
    </source>
</evidence>
<dbReference type="RefSeq" id="WP_039314543.1">
    <property type="nucleotide sequence ID" value="NZ_JQOD01000002.1"/>
</dbReference>